<dbReference type="EMBL" id="AP028912">
    <property type="protein sequence ID" value="BES93438.1"/>
    <property type="molecule type" value="Genomic_DNA"/>
</dbReference>
<feature type="region of interest" description="Disordered" evidence="1">
    <location>
        <begin position="421"/>
        <end position="547"/>
    </location>
</feature>
<sequence>MDEGALISFDSPVVSRTSKPLVATACMQSPLIPCPVLPHENNPFDKVATAAEVALDADPFERVLKSAVAPGTPPSRKTPSPVSTPGRDTQCGNSLIADSELDISQLVTGRSLISSTPHASDNLRAKNARSATPVSARYKRQGLTFNELIGQMSVENLHMIVKKKMENLEILNRRLNLPPFNSNLRRSLSTSCICPGTVQHQSLNQSKFESSLGYESQLQNSSMQDENFTGSLIQNLMEPPLASIIKEEALKLAAIFDRLTSEQEKGAFAPPDPKLTNLVPDDLRLERPPWEDGDCLSSSDDEEGLPKVKIFRLSTPKNSQKSASTSDITSLVNRYRRTRSSLKLDSDLQAKEVQQQNPEVNTTATICTEEQATIVLQPNPDEDPKAPTDETVVAEERPPTIDQPATTLVPRRGPLKAVVPLPKMVKSNVPPRFTTPKLQDKGQRQATPPSKLSSSGSGTTRIAPRRDVTRHGSFQRSRSASDPSMTVNASQKKMASPALPKKMTPVSRKGVLQALANAPLGAKSKINSGVSSIKRPLSSLGKENLMK</sequence>
<feature type="region of interest" description="Disordered" evidence="1">
    <location>
        <begin position="264"/>
        <end position="302"/>
    </location>
</feature>
<feature type="region of interest" description="Disordered" evidence="1">
    <location>
        <begin position="377"/>
        <end position="407"/>
    </location>
</feature>
<accession>A0ABN7AMZ4</accession>
<feature type="region of interest" description="Disordered" evidence="1">
    <location>
        <begin position="115"/>
        <end position="134"/>
    </location>
</feature>
<feature type="compositionally biased region" description="Polar residues" evidence="1">
    <location>
        <begin position="75"/>
        <end position="88"/>
    </location>
</feature>
<keyword evidence="3" id="KW-1185">Reference proteome</keyword>
<feature type="compositionally biased region" description="Basic and acidic residues" evidence="1">
    <location>
        <begin position="281"/>
        <end position="290"/>
    </location>
</feature>
<dbReference type="Proteomes" id="UP001307889">
    <property type="component" value="Chromosome 4"/>
</dbReference>
<reference evidence="2 3" key="1">
    <citation type="submission" date="2023-09" db="EMBL/GenBank/DDBJ databases">
        <title>Nesidiocoris tenuis whole genome shotgun sequence.</title>
        <authorList>
            <person name="Shibata T."/>
            <person name="Shimoda M."/>
            <person name="Kobayashi T."/>
            <person name="Uehara T."/>
        </authorList>
    </citation>
    <scope>NUCLEOTIDE SEQUENCE [LARGE SCALE GENOMIC DNA]</scope>
    <source>
        <strain evidence="2 3">Japan</strain>
    </source>
</reference>
<organism evidence="2 3">
    <name type="scientific">Nesidiocoris tenuis</name>
    <dbReference type="NCBI Taxonomy" id="355587"/>
    <lineage>
        <taxon>Eukaryota</taxon>
        <taxon>Metazoa</taxon>
        <taxon>Ecdysozoa</taxon>
        <taxon>Arthropoda</taxon>
        <taxon>Hexapoda</taxon>
        <taxon>Insecta</taxon>
        <taxon>Pterygota</taxon>
        <taxon>Neoptera</taxon>
        <taxon>Paraneoptera</taxon>
        <taxon>Hemiptera</taxon>
        <taxon>Heteroptera</taxon>
        <taxon>Panheteroptera</taxon>
        <taxon>Cimicomorpha</taxon>
        <taxon>Miridae</taxon>
        <taxon>Dicyphina</taxon>
        <taxon>Nesidiocoris</taxon>
    </lineage>
</organism>
<proteinExistence type="predicted"/>
<name>A0ABN7AMZ4_9HEMI</name>
<evidence type="ECO:0000313" key="2">
    <source>
        <dbReference type="EMBL" id="BES93438.1"/>
    </source>
</evidence>
<feature type="compositionally biased region" description="Polar residues" evidence="1">
    <location>
        <begin position="472"/>
        <end position="493"/>
    </location>
</feature>
<feature type="compositionally biased region" description="Polar residues" evidence="1">
    <location>
        <begin position="444"/>
        <end position="460"/>
    </location>
</feature>
<feature type="compositionally biased region" description="Basic and acidic residues" evidence="1">
    <location>
        <begin position="382"/>
        <end position="399"/>
    </location>
</feature>
<evidence type="ECO:0000313" key="3">
    <source>
        <dbReference type="Proteomes" id="UP001307889"/>
    </source>
</evidence>
<evidence type="ECO:0000256" key="1">
    <source>
        <dbReference type="SAM" id="MobiDB-lite"/>
    </source>
</evidence>
<feature type="region of interest" description="Disordered" evidence="1">
    <location>
        <begin position="67"/>
        <end position="88"/>
    </location>
</feature>
<gene>
    <name evidence="2" type="ORF">NTJ_06248</name>
</gene>
<feature type="compositionally biased region" description="Acidic residues" evidence="1">
    <location>
        <begin position="291"/>
        <end position="302"/>
    </location>
</feature>
<protein>
    <submittedName>
        <fullName evidence="2">Uncharacterized protein</fullName>
    </submittedName>
</protein>